<dbReference type="SUPFAM" id="SSF46689">
    <property type="entry name" value="Homeodomain-like"/>
    <property type="match status" value="1"/>
</dbReference>
<dbReference type="AlphaFoldDB" id="A0A329Y408"/>
<comment type="caution">
    <text evidence="4">The sequence shown here is derived from an EMBL/GenBank/DDBJ whole genome shotgun (WGS) entry which is preliminary data.</text>
</comment>
<dbReference type="Proteomes" id="UP000251205">
    <property type="component" value="Unassembled WGS sequence"/>
</dbReference>
<dbReference type="RefSeq" id="WP_112344514.1">
    <property type="nucleotide sequence ID" value="NZ_QMKK01000054.1"/>
</dbReference>
<dbReference type="InterPro" id="IPR050109">
    <property type="entry name" value="HTH-type_TetR-like_transc_reg"/>
</dbReference>
<dbReference type="Gene3D" id="1.10.357.10">
    <property type="entry name" value="Tetracycline Repressor, domain 2"/>
    <property type="match status" value="1"/>
</dbReference>
<dbReference type="EMBL" id="QMKK01000054">
    <property type="protein sequence ID" value="RAX38017.1"/>
    <property type="molecule type" value="Genomic_DNA"/>
</dbReference>
<feature type="DNA-binding region" description="H-T-H motif" evidence="2">
    <location>
        <begin position="41"/>
        <end position="60"/>
    </location>
</feature>
<dbReference type="GO" id="GO:0000976">
    <property type="term" value="F:transcription cis-regulatory region binding"/>
    <property type="evidence" value="ECO:0007669"/>
    <property type="project" value="TreeGrafter"/>
</dbReference>
<gene>
    <name evidence="4" type="ORF">DQ393_25625</name>
</gene>
<dbReference type="Gene3D" id="1.10.10.60">
    <property type="entry name" value="Homeodomain-like"/>
    <property type="match status" value="1"/>
</dbReference>
<dbReference type="InterPro" id="IPR036271">
    <property type="entry name" value="Tet_transcr_reg_TetR-rel_C_sf"/>
</dbReference>
<accession>A0A329Y408</accession>
<proteinExistence type="predicted"/>
<dbReference type="Pfam" id="PF09209">
    <property type="entry name" value="CecR_C"/>
    <property type="match status" value="1"/>
</dbReference>
<keyword evidence="1 2" id="KW-0238">DNA-binding</keyword>
<dbReference type="GO" id="GO:0003700">
    <property type="term" value="F:DNA-binding transcription factor activity"/>
    <property type="evidence" value="ECO:0007669"/>
    <property type="project" value="TreeGrafter"/>
</dbReference>
<dbReference type="OrthoDB" id="2356263at2"/>
<feature type="domain" description="HTH tetR-type" evidence="3">
    <location>
        <begin position="18"/>
        <end position="78"/>
    </location>
</feature>
<dbReference type="PANTHER" id="PTHR30055">
    <property type="entry name" value="HTH-TYPE TRANSCRIPTIONAL REGULATOR RUTR"/>
    <property type="match status" value="1"/>
</dbReference>
<dbReference type="PANTHER" id="PTHR30055:SF226">
    <property type="entry name" value="HTH-TYPE TRANSCRIPTIONAL REGULATOR PKSA"/>
    <property type="match status" value="1"/>
</dbReference>
<name>A0A329Y408_RHITR</name>
<dbReference type="PROSITE" id="PS50977">
    <property type="entry name" value="HTH_TETR_2"/>
    <property type="match status" value="1"/>
</dbReference>
<organism evidence="4 5">
    <name type="scientific">Rhizobium tropici</name>
    <dbReference type="NCBI Taxonomy" id="398"/>
    <lineage>
        <taxon>Bacteria</taxon>
        <taxon>Pseudomonadati</taxon>
        <taxon>Pseudomonadota</taxon>
        <taxon>Alphaproteobacteria</taxon>
        <taxon>Hyphomicrobiales</taxon>
        <taxon>Rhizobiaceae</taxon>
        <taxon>Rhizobium/Agrobacterium group</taxon>
        <taxon>Rhizobium</taxon>
    </lineage>
</organism>
<dbReference type="InterPro" id="IPR001647">
    <property type="entry name" value="HTH_TetR"/>
</dbReference>
<evidence type="ECO:0000256" key="2">
    <source>
        <dbReference type="PROSITE-ProRule" id="PRU00335"/>
    </source>
</evidence>
<evidence type="ECO:0000313" key="5">
    <source>
        <dbReference type="Proteomes" id="UP000251205"/>
    </source>
</evidence>
<evidence type="ECO:0000256" key="1">
    <source>
        <dbReference type="ARBA" id="ARBA00023125"/>
    </source>
</evidence>
<evidence type="ECO:0000313" key="4">
    <source>
        <dbReference type="EMBL" id="RAX38017.1"/>
    </source>
</evidence>
<reference evidence="4 5" key="1">
    <citation type="submission" date="2018-06" db="EMBL/GenBank/DDBJ databases">
        <title>Whole Genome Sequence of an efficient microsymbiont, Rhizobium tropici.</title>
        <authorList>
            <person name="Srinivasan R."/>
            <person name="Singh H.V."/>
            <person name="Srivastava R."/>
            <person name="Kumari B."/>
            <person name="Radhakrishna A."/>
        </authorList>
    </citation>
    <scope>NUCLEOTIDE SEQUENCE [LARGE SCALE GENOMIC DNA]</scope>
    <source>
        <strain evidence="4 5">IGFRI Rhizo-19</strain>
    </source>
</reference>
<dbReference type="InterPro" id="IPR015292">
    <property type="entry name" value="Tscrpt_reg_YbiH_C"/>
</dbReference>
<dbReference type="Pfam" id="PF00440">
    <property type="entry name" value="TetR_N"/>
    <property type="match status" value="1"/>
</dbReference>
<dbReference type="SUPFAM" id="SSF48498">
    <property type="entry name" value="Tetracyclin repressor-like, C-terminal domain"/>
    <property type="match status" value="1"/>
</dbReference>
<protein>
    <submittedName>
        <fullName evidence="4">DUF1956 domain-containing protein</fullName>
    </submittedName>
</protein>
<evidence type="ECO:0000259" key="3">
    <source>
        <dbReference type="PROSITE" id="PS50977"/>
    </source>
</evidence>
<dbReference type="InterPro" id="IPR009057">
    <property type="entry name" value="Homeodomain-like_sf"/>
</dbReference>
<sequence length="232" mass="25324">MARGIRRTARSRDRQDGAATRTSLLEAGGAVFAEFGFDRATAKEIALRAGTNAAAVNYHFGGIEALYEDVLAEAHHRLMSYDVLARMINADIDPKEKLRRFIGLLVTVVRTGNESSWPAKVVVRELIAPTPHIDKLRREEIEPKKALLFGVIAQILGVPPDHPLVAQAALSTMAPCFMLLVAEKRVSEIIPALGRDATTDEELADRLVRFTLGGLAHLSLSEHADRPSDASN</sequence>